<dbReference type="Pfam" id="PF01035">
    <property type="entry name" value="DNA_binding_1"/>
    <property type="match status" value="1"/>
</dbReference>
<dbReference type="GO" id="GO:0032259">
    <property type="term" value="P:methylation"/>
    <property type="evidence" value="ECO:0007669"/>
    <property type="project" value="UniProtKB-KW"/>
</dbReference>
<proteinExistence type="predicted"/>
<dbReference type="InterPro" id="IPR014048">
    <property type="entry name" value="MethylDNA_cys_MeTrfase_DNA-bd"/>
</dbReference>
<evidence type="ECO:0000313" key="4">
    <source>
        <dbReference type="EMBL" id="KRL21303.1"/>
    </source>
</evidence>
<accession>A0A0R1NLG3</accession>
<dbReference type="NCBIfam" id="TIGR00589">
    <property type="entry name" value="ogt"/>
    <property type="match status" value="1"/>
</dbReference>
<dbReference type="Proteomes" id="UP000051311">
    <property type="component" value="Unassembled WGS sequence"/>
</dbReference>
<evidence type="ECO:0000256" key="1">
    <source>
        <dbReference type="ARBA" id="ARBA00022763"/>
    </source>
</evidence>
<dbReference type="Pfam" id="PF02870">
    <property type="entry name" value="Methyltransf_1N"/>
    <property type="match status" value="1"/>
</dbReference>
<dbReference type="PATRIC" id="fig|1423748.3.peg.1449"/>
<keyword evidence="4" id="KW-0489">Methyltransferase</keyword>
<sequence length="181" mass="20557">MKIYVGGENMAEVFYYDYVTIKPWTYFLTASIFGLTYVGLKGDKSVSPIFSFYPHRMLVHDPKKLAPYIEQLKEYFAGTRKKFDVPIDISEFGTEFQRKTLQVVQNLPYGFTASYGDIATSLPNATSARAVAHAVALNPVLIFIPDHRVILSNNQVGTYRLGQKEKVRLIDLEKSHMHGNL</sequence>
<dbReference type="Gene3D" id="1.10.10.10">
    <property type="entry name" value="Winged helix-like DNA-binding domain superfamily/Winged helix DNA-binding domain"/>
    <property type="match status" value="1"/>
</dbReference>
<dbReference type="PANTHER" id="PTHR10815">
    <property type="entry name" value="METHYLATED-DNA--PROTEIN-CYSTEINE METHYLTRANSFERASE"/>
    <property type="match status" value="1"/>
</dbReference>
<dbReference type="SUPFAM" id="SSF46767">
    <property type="entry name" value="Methylated DNA-protein cysteine methyltransferase, C-terminal domain"/>
    <property type="match status" value="1"/>
</dbReference>
<dbReference type="GO" id="GO:0003908">
    <property type="term" value="F:methylated-DNA-[protein]-cysteine S-methyltransferase activity"/>
    <property type="evidence" value="ECO:0007669"/>
    <property type="project" value="InterPro"/>
</dbReference>
<dbReference type="InterPro" id="IPR036388">
    <property type="entry name" value="WH-like_DNA-bd_sf"/>
</dbReference>
<dbReference type="PANTHER" id="PTHR10815:SF12">
    <property type="entry name" value="METHYLATED-DNA--PROTEIN-CYSTEINE METHYLTRANSFERASE, INDUCIBLE"/>
    <property type="match status" value="1"/>
</dbReference>
<dbReference type="eggNOG" id="COG0350">
    <property type="taxonomic scope" value="Bacteria"/>
</dbReference>
<protein>
    <submittedName>
        <fullName evidence="4">6-o-methylguanine dna methyltransferase, dna binding domain protein</fullName>
    </submittedName>
</protein>
<dbReference type="InterPro" id="IPR008332">
    <property type="entry name" value="MethylG_MeTrfase_N"/>
</dbReference>
<dbReference type="SUPFAM" id="SSF53155">
    <property type="entry name" value="Methylated DNA-protein cysteine methyltransferase domain"/>
    <property type="match status" value="1"/>
</dbReference>
<dbReference type="AlphaFoldDB" id="A0A0R1NLG3"/>
<evidence type="ECO:0000259" key="2">
    <source>
        <dbReference type="Pfam" id="PF01035"/>
    </source>
</evidence>
<dbReference type="EMBL" id="AZEL01000047">
    <property type="protein sequence ID" value="KRL21303.1"/>
    <property type="molecule type" value="Genomic_DNA"/>
</dbReference>
<dbReference type="STRING" id="1423748.FC37_GL001388"/>
<organism evidence="4 5">
    <name type="scientific">Lactobacillus gallinarum DSM 10532 = JCM 2011</name>
    <dbReference type="NCBI Taxonomy" id="1423748"/>
    <lineage>
        <taxon>Bacteria</taxon>
        <taxon>Bacillati</taxon>
        <taxon>Bacillota</taxon>
        <taxon>Bacilli</taxon>
        <taxon>Lactobacillales</taxon>
        <taxon>Lactobacillaceae</taxon>
        <taxon>Lactobacillus</taxon>
    </lineage>
</organism>
<comment type="caution">
    <text evidence="4">The sequence shown here is derived from an EMBL/GenBank/DDBJ whole genome shotgun (WGS) entry which is preliminary data.</text>
</comment>
<dbReference type="GO" id="GO:0006281">
    <property type="term" value="P:DNA repair"/>
    <property type="evidence" value="ECO:0007669"/>
    <property type="project" value="InterPro"/>
</dbReference>
<keyword evidence="4" id="KW-0808">Transferase</keyword>
<name>A0A0R1NLG3_9LACO</name>
<evidence type="ECO:0000259" key="3">
    <source>
        <dbReference type="Pfam" id="PF02870"/>
    </source>
</evidence>
<feature type="domain" description="Methylguanine DNA methyltransferase ribonuclease-like" evidence="3">
    <location>
        <begin position="60"/>
        <end position="89"/>
    </location>
</feature>
<gene>
    <name evidence="4" type="ORF">FC37_GL001388</name>
</gene>
<evidence type="ECO:0000313" key="5">
    <source>
        <dbReference type="Proteomes" id="UP000051311"/>
    </source>
</evidence>
<dbReference type="InterPro" id="IPR036631">
    <property type="entry name" value="MGMT_N_sf"/>
</dbReference>
<dbReference type="InterPro" id="IPR036217">
    <property type="entry name" value="MethylDNA_cys_MeTrfase_DNAb"/>
</dbReference>
<dbReference type="CDD" id="cd06445">
    <property type="entry name" value="ATase"/>
    <property type="match status" value="1"/>
</dbReference>
<dbReference type="Gene3D" id="3.30.160.70">
    <property type="entry name" value="Methylated DNA-protein cysteine methyltransferase domain"/>
    <property type="match status" value="1"/>
</dbReference>
<feature type="domain" description="Methylated-DNA-[protein]-cysteine S-methyltransferase DNA binding" evidence="2">
    <location>
        <begin position="95"/>
        <end position="174"/>
    </location>
</feature>
<reference evidence="4 5" key="1">
    <citation type="journal article" date="2015" name="Genome Announc.">
        <title>Expanding the biotechnology potential of lactobacilli through comparative genomics of 213 strains and associated genera.</title>
        <authorList>
            <person name="Sun Z."/>
            <person name="Harris H.M."/>
            <person name="McCann A."/>
            <person name="Guo C."/>
            <person name="Argimon S."/>
            <person name="Zhang W."/>
            <person name="Yang X."/>
            <person name="Jeffery I.B."/>
            <person name="Cooney J.C."/>
            <person name="Kagawa T.F."/>
            <person name="Liu W."/>
            <person name="Song Y."/>
            <person name="Salvetti E."/>
            <person name="Wrobel A."/>
            <person name="Rasinkangas P."/>
            <person name="Parkhill J."/>
            <person name="Rea M.C."/>
            <person name="O'Sullivan O."/>
            <person name="Ritari J."/>
            <person name="Douillard F.P."/>
            <person name="Paul Ross R."/>
            <person name="Yang R."/>
            <person name="Briner A.E."/>
            <person name="Felis G.E."/>
            <person name="de Vos W.M."/>
            <person name="Barrangou R."/>
            <person name="Klaenhammer T.R."/>
            <person name="Caufield P.W."/>
            <person name="Cui Y."/>
            <person name="Zhang H."/>
            <person name="O'Toole P.W."/>
        </authorList>
    </citation>
    <scope>NUCLEOTIDE SEQUENCE [LARGE SCALE GENOMIC DNA]</scope>
    <source>
        <strain evidence="4 5">DSM 10532</strain>
    </source>
</reference>
<keyword evidence="1" id="KW-0227">DNA damage</keyword>